<proteinExistence type="predicted"/>
<evidence type="ECO:0000313" key="2">
    <source>
        <dbReference type="EMBL" id="RSB79797.1"/>
    </source>
</evidence>
<name>A0A3R9BMC1_9HYPH</name>
<feature type="transmembrane region" description="Helical" evidence="1">
    <location>
        <begin position="32"/>
        <end position="51"/>
    </location>
</feature>
<sequence>MLQPVSLSSRTPIIIHRLFLPGAMAKKIVKKYLLLVAFLLKLSIIQLGVLIKWETDSYEG</sequence>
<comment type="caution">
    <text evidence="2">The sequence shown here is derived from an EMBL/GenBank/DDBJ whole genome shotgun (WGS) entry which is preliminary data.</text>
</comment>
<keyword evidence="1" id="KW-1133">Transmembrane helix</keyword>
<protein>
    <submittedName>
        <fullName evidence="2">Uncharacterized protein</fullName>
    </submittedName>
</protein>
<keyword evidence="1" id="KW-0472">Membrane</keyword>
<dbReference type="AlphaFoldDB" id="A0A3R9BMC1"/>
<dbReference type="EMBL" id="RJJT01000007">
    <property type="protein sequence ID" value="RSB79797.1"/>
    <property type="molecule type" value="Genomic_DNA"/>
</dbReference>
<accession>A0A3R9BMC1</accession>
<organism evidence="2 3">
    <name type="scientific">Rhizobium pisi</name>
    <dbReference type="NCBI Taxonomy" id="574561"/>
    <lineage>
        <taxon>Bacteria</taxon>
        <taxon>Pseudomonadati</taxon>
        <taxon>Pseudomonadota</taxon>
        <taxon>Alphaproteobacteria</taxon>
        <taxon>Hyphomicrobiales</taxon>
        <taxon>Rhizobiaceae</taxon>
        <taxon>Rhizobium/Agrobacterium group</taxon>
        <taxon>Rhizobium</taxon>
    </lineage>
</organism>
<evidence type="ECO:0000313" key="3">
    <source>
        <dbReference type="Proteomes" id="UP000277279"/>
    </source>
</evidence>
<dbReference type="Proteomes" id="UP000277279">
    <property type="component" value="Unassembled WGS sequence"/>
</dbReference>
<evidence type="ECO:0000256" key="1">
    <source>
        <dbReference type="SAM" id="Phobius"/>
    </source>
</evidence>
<gene>
    <name evidence="2" type="ORF">EFD55_12350</name>
</gene>
<reference evidence="2 3" key="1">
    <citation type="submission" date="2018-11" db="EMBL/GenBank/DDBJ databases">
        <authorList>
            <person name="Huo Y."/>
        </authorList>
    </citation>
    <scope>NUCLEOTIDE SEQUENCE [LARGE SCALE GENOMIC DNA]</scope>
    <source>
        <strain evidence="2 3">DSM 30132</strain>
    </source>
</reference>
<keyword evidence="1" id="KW-0812">Transmembrane</keyword>